<dbReference type="InterPro" id="IPR003399">
    <property type="entry name" value="Mce/MlaD"/>
</dbReference>
<accession>A0A0U0WD96</accession>
<evidence type="ECO:0000313" key="4">
    <source>
        <dbReference type="EMBL" id="CPR13051.1"/>
    </source>
</evidence>
<dbReference type="AlphaFoldDB" id="A0A0U0WD96"/>
<evidence type="ECO:0000259" key="2">
    <source>
        <dbReference type="Pfam" id="PF02470"/>
    </source>
</evidence>
<dbReference type="InterPro" id="IPR052336">
    <property type="entry name" value="MlaD_Phospholipid_Transporter"/>
</dbReference>
<dbReference type="NCBIfam" id="TIGR00996">
    <property type="entry name" value="Mtu_fam_mce"/>
    <property type="match status" value="1"/>
</dbReference>
<dbReference type="PANTHER" id="PTHR33371:SF15">
    <property type="entry name" value="LIPOPROTEIN LPRN"/>
    <property type="match status" value="1"/>
</dbReference>
<dbReference type="Proteomes" id="UP000198875">
    <property type="component" value="Unassembled WGS sequence"/>
</dbReference>
<dbReference type="GO" id="GO:0005576">
    <property type="term" value="C:extracellular region"/>
    <property type="evidence" value="ECO:0007669"/>
    <property type="project" value="TreeGrafter"/>
</dbReference>
<feature type="region of interest" description="Disordered" evidence="1">
    <location>
        <begin position="377"/>
        <end position="406"/>
    </location>
</feature>
<name>A0A0U0WD96_MYCBE</name>
<proteinExistence type="predicted"/>
<gene>
    <name evidence="4" type="ORF">BN971_04358</name>
</gene>
<dbReference type="Pfam" id="PF11887">
    <property type="entry name" value="Mce4_CUP1"/>
    <property type="match status" value="1"/>
</dbReference>
<dbReference type="InterPro" id="IPR005693">
    <property type="entry name" value="Mce"/>
</dbReference>
<feature type="domain" description="Mce/MlaD" evidence="2">
    <location>
        <begin position="69"/>
        <end position="140"/>
    </location>
</feature>
<dbReference type="Pfam" id="PF02470">
    <property type="entry name" value="MlaD"/>
    <property type="match status" value="1"/>
</dbReference>
<feature type="domain" description="Mammalian cell entry C-terminal" evidence="3">
    <location>
        <begin position="147"/>
        <end position="315"/>
    </location>
</feature>
<evidence type="ECO:0000313" key="5">
    <source>
        <dbReference type="Proteomes" id="UP000198875"/>
    </source>
</evidence>
<sequence>MRRATSAGRARSKPNHEAVRSNVIRRIRHRAWQGLVLASAAVALSSCGWKGISNVPIPGGPGSGSGAMTIYVQVPDTLAINGNSKVMVADVFVGSIKKIELKNWVATLTLGVDKAVKLPKNATAKIGQTSLLGSQHIELASPPNPSPELLKDGDTIPLKNSSAFPTTEQTLASLSLILRGGGIPNLEVLQNEVFNIFNGRGNQIRAFLGKLDTFTDQLNQQRDDITHAIDSTNRLLAYVANRADVLDRVLTDFPPLLKHFADTKQLLINAVDSVGRLSQAADQYLSEARGPLHTDLQALQCPLRELGRASPYLIGALKLILTQPFDIDTVPKIFRGDYINISVNLDVTLSAVDNAFLTGTGLSGSLRAIEQSYGRDPESMIPDVRYTPNPNDAQGGPLVERADRNC</sequence>
<organism evidence="4 5">
    <name type="scientific">Mycobacterium bohemicum DSM 44277</name>
    <dbReference type="NCBI Taxonomy" id="1236609"/>
    <lineage>
        <taxon>Bacteria</taxon>
        <taxon>Bacillati</taxon>
        <taxon>Actinomycetota</taxon>
        <taxon>Actinomycetes</taxon>
        <taxon>Mycobacteriales</taxon>
        <taxon>Mycobacteriaceae</taxon>
        <taxon>Mycobacterium</taxon>
    </lineage>
</organism>
<reference evidence="4 5" key="1">
    <citation type="submission" date="2015-03" db="EMBL/GenBank/DDBJ databases">
        <authorList>
            <person name="Murphy D."/>
        </authorList>
    </citation>
    <scope>NUCLEOTIDE SEQUENCE [LARGE SCALE GENOMIC DNA]</scope>
    <source>
        <strain evidence="4 5">DSM 44277</strain>
    </source>
</reference>
<dbReference type="PANTHER" id="PTHR33371">
    <property type="entry name" value="INTERMEMBRANE PHOSPHOLIPID TRANSPORT SYSTEM BINDING PROTEIN MLAD-RELATED"/>
    <property type="match status" value="1"/>
</dbReference>
<dbReference type="InterPro" id="IPR024516">
    <property type="entry name" value="Mce_C"/>
</dbReference>
<dbReference type="EMBL" id="CSTD01000005">
    <property type="protein sequence ID" value="CPR13051.1"/>
    <property type="molecule type" value="Genomic_DNA"/>
</dbReference>
<evidence type="ECO:0000259" key="3">
    <source>
        <dbReference type="Pfam" id="PF11887"/>
    </source>
</evidence>
<evidence type="ECO:0000256" key="1">
    <source>
        <dbReference type="SAM" id="MobiDB-lite"/>
    </source>
</evidence>
<protein>
    <submittedName>
        <fullName evidence="4">Virulence factor Mce</fullName>
    </submittedName>
</protein>